<dbReference type="Gene3D" id="3.90.550.10">
    <property type="entry name" value="Spore Coat Polysaccharide Biosynthesis Protein SpsA, Chain A"/>
    <property type="match status" value="2"/>
</dbReference>
<dbReference type="InterPro" id="IPR029044">
    <property type="entry name" value="Nucleotide-diphossugar_trans"/>
</dbReference>
<dbReference type="GO" id="GO:0007218">
    <property type="term" value="P:neuropeptide signaling pathway"/>
    <property type="evidence" value="ECO:0007669"/>
    <property type="project" value="InterPro"/>
</dbReference>
<dbReference type="InterPro" id="IPR001484">
    <property type="entry name" value="Pyrokinin_CS"/>
</dbReference>
<dbReference type="CDD" id="cd04184">
    <property type="entry name" value="GT2_RfbC_Mx_like"/>
    <property type="match status" value="1"/>
</dbReference>
<evidence type="ECO:0000313" key="2">
    <source>
        <dbReference type="EMBL" id="CAB4758045.1"/>
    </source>
</evidence>
<accession>A0A6J6UFF1</accession>
<dbReference type="PANTHER" id="PTHR43179:SF7">
    <property type="entry name" value="RHAMNOSYLTRANSFERASE WBBL"/>
    <property type="match status" value="1"/>
</dbReference>
<dbReference type="GO" id="GO:0005184">
    <property type="term" value="F:neuropeptide hormone activity"/>
    <property type="evidence" value="ECO:0007669"/>
    <property type="project" value="InterPro"/>
</dbReference>
<organism evidence="2">
    <name type="scientific">freshwater metagenome</name>
    <dbReference type="NCBI Taxonomy" id="449393"/>
    <lineage>
        <taxon>unclassified sequences</taxon>
        <taxon>metagenomes</taxon>
        <taxon>ecological metagenomes</taxon>
    </lineage>
</organism>
<dbReference type="SUPFAM" id="SSF53448">
    <property type="entry name" value="Nucleotide-diphospho-sugar transferases"/>
    <property type="match status" value="2"/>
</dbReference>
<protein>
    <submittedName>
        <fullName evidence="2">Unannotated protein</fullName>
    </submittedName>
</protein>
<sequence>MSAILVVLHTNALAAGAPDPRDRQLLRRVLALAAVADVALVCSEPQLGPVSCPELAAAGVEVVDAVAGVDAWLAGCGNSVEAVVATSIALGRRVHRVRPDLPLVIDLAGPNCLDDADDPDADPLEHAGLVMLRAHEHARARSVLGHAHLVVAASSHLAGLVTSVVPGAHVVVVEPPVPAGRPRSAPWGRQVAVVGELAAVRGWSAERALASILASRVETADVAAIGTDISLLRRAFASDVRVSRTRDLGTATHALRAAVVARGAEPLLAELRGLGVPLVVIDDRDDADAARRAVERLARDDDAWHDSHRRSLVFAAEHLDPPRTNDRFLAALRDVGVLPARHPDRAAREAPAVGAMADATPSWEHRSVSGTLAAQSARTELLRSEAQPDAVLPWEHALYTNLDMAPDVAYRRWLAVHHDVGARRHVIRAKAERLVGAPLISVVMPVHNTEPAMLRAAIESVRSQIWTRWELCIADDGSTSTATCGVLRDIRHDERVHIVRTDNAEGIAAATNRAMALARGSYVAFLDHDDVLTADALYWVARAIDIEPAADIVYSDEDKLDEHGRRVEPFCKPDWSPDLLLSCNYITHLLVVRRSLLEQVGGLRPDFDGAQDYDLLLRLTEITERVVHIPKPLYSWRKSPGSTATDIGAKPEAHSASRRAIDEAIVRRGLQATREPGIDPTWHRVRRRVAHRPLVTVVIPTRDRVDLLKPCIELLERGVSHQPIEVLVVDNDSTDPRTVAYLDHFDGRVVRYPHRFNYARQMNLAALEADGEVLLLLNNDARPVGTGWFDAMLEHAMRPEVGAVGARLRFPDGRAQHEGIVLNAGGVALNLDAGPYAVLADNVRDVAAVTGACLMVRRSVWDAVGGMDERLRVAYNDVDFCLRVGERGWRNIYTPLAELTHQESSSRGSLHPEVDEAFYQRRWGVPKTCADPFFTTAIELLVPFSPRL</sequence>
<feature type="domain" description="Glycosyltransferase 2-like" evidence="1">
    <location>
        <begin position="696"/>
        <end position="815"/>
    </location>
</feature>
<dbReference type="AlphaFoldDB" id="A0A6J6UFF1"/>
<evidence type="ECO:0000259" key="1">
    <source>
        <dbReference type="Pfam" id="PF00535"/>
    </source>
</evidence>
<proteinExistence type="predicted"/>
<dbReference type="Pfam" id="PF00535">
    <property type="entry name" value="Glycos_transf_2"/>
    <property type="match status" value="2"/>
</dbReference>
<dbReference type="EMBL" id="CAEZYR010000093">
    <property type="protein sequence ID" value="CAB4758045.1"/>
    <property type="molecule type" value="Genomic_DNA"/>
</dbReference>
<name>A0A6J6UFF1_9ZZZZ</name>
<dbReference type="CDD" id="cd04186">
    <property type="entry name" value="GT_2_like_c"/>
    <property type="match status" value="1"/>
</dbReference>
<dbReference type="PANTHER" id="PTHR43179">
    <property type="entry name" value="RHAMNOSYLTRANSFERASE WBBL"/>
    <property type="match status" value="1"/>
</dbReference>
<feature type="domain" description="Glycosyltransferase 2-like" evidence="1">
    <location>
        <begin position="441"/>
        <end position="599"/>
    </location>
</feature>
<gene>
    <name evidence="2" type="ORF">UFOPK2754_02223</name>
</gene>
<reference evidence="2" key="1">
    <citation type="submission" date="2020-05" db="EMBL/GenBank/DDBJ databases">
        <authorList>
            <person name="Chiriac C."/>
            <person name="Salcher M."/>
            <person name="Ghai R."/>
            <person name="Kavagutti S V."/>
        </authorList>
    </citation>
    <scope>NUCLEOTIDE SEQUENCE</scope>
</reference>
<dbReference type="InterPro" id="IPR001173">
    <property type="entry name" value="Glyco_trans_2-like"/>
</dbReference>
<dbReference type="PROSITE" id="PS00539">
    <property type="entry name" value="PYROKININ"/>
    <property type="match status" value="1"/>
</dbReference>